<protein>
    <submittedName>
        <fullName evidence="2">Glycosyltransferase</fullName>
    </submittedName>
</protein>
<reference evidence="2 3" key="1">
    <citation type="journal article" date="2019" name="Nat. Med.">
        <title>A library of human gut bacterial isolates paired with longitudinal multiomics data enables mechanistic microbiome research.</title>
        <authorList>
            <person name="Poyet M."/>
            <person name="Groussin M."/>
            <person name="Gibbons S.M."/>
            <person name="Avila-Pacheco J."/>
            <person name="Jiang X."/>
            <person name="Kearney S.M."/>
            <person name="Perrotta A.R."/>
            <person name="Berdy B."/>
            <person name="Zhao S."/>
            <person name="Lieberman T.D."/>
            <person name="Swanson P.K."/>
            <person name="Smith M."/>
            <person name="Roesemann S."/>
            <person name="Alexander J.E."/>
            <person name="Rich S.A."/>
            <person name="Livny J."/>
            <person name="Vlamakis H."/>
            <person name="Clish C."/>
            <person name="Bullock K."/>
            <person name="Deik A."/>
            <person name="Scott J."/>
            <person name="Pierce K.A."/>
            <person name="Xavier R.J."/>
            <person name="Alm E.J."/>
        </authorList>
    </citation>
    <scope>NUCLEOTIDE SEQUENCE [LARGE SCALE GENOMIC DNA]</scope>
    <source>
        <strain evidence="2 3">BIOML-A2</strain>
    </source>
</reference>
<dbReference type="EMBL" id="WKNE01000001">
    <property type="protein sequence ID" value="MRZ53532.1"/>
    <property type="molecule type" value="Genomic_DNA"/>
</dbReference>
<accession>A0A6I2NJM4</accession>
<evidence type="ECO:0000313" key="3">
    <source>
        <dbReference type="Proteomes" id="UP000432516"/>
    </source>
</evidence>
<dbReference type="PANTHER" id="PTHR46401:SF2">
    <property type="entry name" value="GLYCOSYLTRANSFERASE WBBK-RELATED"/>
    <property type="match status" value="1"/>
</dbReference>
<dbReference type="Pfam" id="PF13692">
    <property type="entry name" value="Glyco_trans_1_4"/>
    <property type="match status" value="1"/>
</dbReference>
<proteinExistence type="predicted"/>
<dbReference type="PANTHER" id="PTHR46401">
    <property type="entry name" value="GLYCOSYLTRANSFERASE WBBK-RELATED"/>
    <property type="match status" value="1"/>
</dbReference>
<name>A0A6I2NJM4_PARDI</name>
<comment type="caution">
    <text evidence="2">The sequence shown here is derived from an EMBL/GenBank/DDBJ whole genome shotgun (WGS) entry which is preliminary data.</text>
</comment>
<keyword evidence="1 2" id="KW-0808">Transferase</keyword>
<dbReference type="GO" id="GO:0009103">
    <property type="term" value="P:lipopolysaccharide biosynthetic process"/>
    <property type="evidence" value="ECO:0007669"/>
    <property type="project" value="TreeGrafter"/>
</dbReference>
<organism evidence="2 3">
    <name type="scientific">Parabacteroides distasonis</name>
    <dbReference type="NCBI Taxonomy" id="823"/>
    <lineage>
        <taxon>Bacteria</taxon>
        <taxon>Pseudomonadati</taxon>
        <taxon>Bacteroidota</taxon>
        <taxon>Bacteroidia</taxon>
        <taxon>Bacteroidales</taxon>
        <taxon>Tannerellaceae</taxon>
        <taxon>Parabacteroides</taxon>
    </lineage>
</organism>
<dbReference type="RefSeq" id="WP_121956581.1">
    <property type="nucleotide sequence ID" value="NZ_CAXSUO010000001.1"/>
</dbReference>
<dbReference type="SUPFAM" id="SSF53756">
    <property type="entry name" value="UDP-Glycosyltransferase/glycogen phosphorylase"/>
    <property type="match status" value="1"/>
</dbReference>
<sequence>MITGKDFVFTGLQPWDIPIGSNARDIALEVSKHNRVLYVNTPLDKKTYKSKSEAPDIVHRQDTVDGKALHLRQINPNLWILDYPFTVWPINFLPDGKLFDLANKANNIKMYSFVKKILRQLNFNEYILFIDNDIYRSFYAIDLLQPVFSIYYRRDNLTSAYWRKHAPRLEPLLCGKCDLVATNSSQLAEAVSTYNPNTDTIGQGLDLSKYDHKANYALPPDMINIPRPIIGYVGWITDRRLDANLIYEVAKQCPSYSFVMVGGEDEYFKVHKLHTLKNVIFLGEKPQASIPSYVAHFDVCMNPQKINHITIGNYPRKIDEYLALGKPVIATRTKTMSLFEDHVWNCDDTTEYVEAIHTALQTNNQTLIKKRIQFAHMHTWENSVNKLYSFINL</sequence>
<evidence type="ECO:0000313" key="2">
    <source>
        <dbReference type="EMBL" id="MRZ53532.1"/>
    </source>
</evidence>
<evidence type="ECO:0000256" key="1">
    <source>
        <dbReference type="ARBA" id="ARBA00022679"/>
    </source>
</evidence>
<dbReference type="Gene3D" id="3.40.50.2000">
    <property type="entry name" value="Glycogen Phosphorylase B"/>
    <property type="match status" value="1"/>
</dbReference>
<dbReference type="AlphaFoldDB" id="A0A6I2NJM4"/>
<dbReference type="Proteomes" id="UP000432516">
    <property type="component" value="Unassembled WGS sequence"/>
</dbReference>
<gene>
    <name evidence="2" type="ORF">GKD68_02020</name>
</gene>
<dbReference type="GO" id="GO:0016757">
    <property type="term" value="F:glycosyltransferase activity"/>
    <property type="evidence" value="ECO:0007669"/>
    <property type="project" value="TreeGrafter"/>
</dbReference>